<keyword evidence="3 6" id="KW-0378">Hydrolase</keyword>
<dbReference type="SUPFAM" id="SSF56281">
    <property type="entry name" value="Metallo-hydrolase/oxidoreductase"/>
    <property type="match status" value="1"/>
</dbReference>
<dbReference type="InterPro" id="IPR036866">
    <property type="entry name" value="RibonucZ/Hydroxyglut_hydro"/>
</dbReference>
<organism evidence="6 7">
    <name type="scientific">Myxococcus llanfairpwllgwyngyllgogerychwyrndrobwllllantysiliogogogochensis</name>
    <dbReference type="NCBI Taxonomy" id="2590453"/>
    <lineage>
        <taxon>Bacteria</taxon>
        <taxon>Pseudomonadati</taxon>
        <taxon>Myxococcota</taxon>
        <taxon>Myxococcia</taxon>
        <taxon>Myxococcales</taxon>
        <taxon>Cystobacterineae</taxon>
        <taxon>Myxococcaceae</taxon>
        <taxon>Myxococcus</taxon>
    </lineage>
</organism>
<dbReference type="Gene3D" id="3.60.15.10">
    <property type="entry name" value="Ribonuclease Z/Hydroxyacylglutathione hydrolase-like"/>
    <property type="match status" value="1"/>
</dbReference>
<sequence>MRVHHLNCGTLCPAGGARFVLGEGGFFSRARMVCHCLLIETNDGLVLVDTGLGLKDLQDPTRLGQRFLRRNSPRLDPRETAVAQVERLGFRREDVRHIIPTHFDLDHIGGLADFPGAQVHVFRDEHAAAMVPSAKNAKFGYRPVQWEHQPSWRQYAVEGERWFGFDAVRVIPGLSTEVLLVPLVGHSPGHCGVAVKTEGSWLLHAGDAYFNHKELNPVSPRSPPGLALFQRLRSTDNAARLANQERLRTLVREHSAEVKVFSAHCAVELDRYAVAQPVTAERSGIASPNLEPASGAGGRAA</sequence>
<evidence type="ECO:0000256" key="3">
    <source>
        <dbReference type="ARBA" id="ARBA00022801"/>
    </source>
</evidence>
<evidence type="ECO:0000256" key="4">
    <source>
        <dbReference type="ARBA" id="ARBA00022833"/>
    </source>
</evidence>
<dbReference type="InterPro" id="IPR051013">
    <property type="entry name" value="MBL_superfamily_lactonases"/>
</dbReference>
<evidence type="ECO:0000256" key="1">
    <source>
        <dbReference type="ARBA" id="ARBA00007749"/>
    </source>
</evidence>
<keyword evidence="7" id="KW-1185">Reference proteome</keyword>
<keyword evidence="4" id="KW-0862">Zinc</keyword>
<protein>
    <submittedName>
        <fullName evidence="6">MBL fold metallo-hydrolase</fullName>
    </submittedName>
</protein>
<comment type="similarity">
    <text evidence="1">Belongs to the metallo-beta-lactamase superfamily.</text>
</comment>
<dbReference type="GO" id="GO:0016787">
    <property type="term" value="F:hydrolase activity"/>
    <property type="evidence" value="ECO:0007669"/>
    <property type="project" value="UniProtKB-KW"/>
</dbReference>
<comment type="caution">
    <text evidence="6">The sequence shown here is derived from an EMBL/GenBank/DDBJ whole genome shotgun (WGS) entry which is preliminary data.</text>
</comment>
<evidence type="ECO:0000259" key="5">
    <source>
        <dbReference type="SMART" id="SM00849"/>
    </source>
</evidence>
<dbReference type="PANTHER" id="PTHR42978:SF3">
    <property type="entry name" value="BLR3078 PROTEIN"/>
    <property type="match status" value="1"/>
</dbReference>
<dbReference type="SMART" id="SM00849">
    <property type="entry name" value="Lactamase_B"/>
    <property type="match status" value="1"/>
</dbReference>
<dbReference type="GO" id="GO:0046872">
    <property type="term" value="F:metal ion binding"/>
    <property type="evidence" value="ECO:0007669"/>
    <property type="project" value="UniProtKB-KW"/>
</dbReference>
<dbReference type="EMBL" id="VIFM01000124">
    <property type="protein sequence ID" value="TQF12809.1"/>
    <property type="molecule type" value="Genomic_DNA"/>
</dbReference>
<accession>A0A540WUV1</accession>
<evidence type="ECO:0000313" key="7">
    <source>
        <dbReference type="Proteomes" id="UP000315369"/>
    </source>
</evidence>
<name>A0A540WUV1_9BACT</name>
<dbReference type="Proteomes" id="UP000315369">
    <property type="component" value="Unassembled WGS sequence"/>
</dbReference>
<dbReference type="Pfam" id="PF00753">
    <property type="entry name" value="Lactamase_B"/>
    <property type="match status" value="1"/>
</dbReference>
<proteinExistence type="inferred from homology"/>
<dbReference type="CDD" id="cd07742">
    <property type="entry name" value="metallo-hydrolase-like_MBL-fold"/>
    <property type="match status" value="1"/>
</dbReference>
<gene>
    <name evidence="6" type="ORF">FJV41_27175</name>
</gene>
<keyword evidence="2" id="KW-0479">Metal-binding</keyword>
<dbReference type="AlphaFoldDB" id="A0A540WUV1"/>
<feature type="domain" description="Metallo-beta-lactamase" evidence="5">
    <location>
        <begin position="33"/>
        <end position="264"/>
    </location>
</feature>
<dbReference type="PANTHER" id="PTHR42978">
    <property type="entry name" value="QUORUM-QUENCHING LACTONASE YTNP-RELATED-RELATED"/>
    <property type="match status" value="1"/>
</dbReference>
<evidence type="ECO:0000313" key="6">
    <source>
        <dbReference type="EMBL" id="TQF12809.1"/>
    </source>
</evidence>
<dbReference type="OrthoDB" id="5443440at2"/>
<dbReference type="RefSeq" id="WP_141645475.1">
    <property type="nucleotide sequence ID" value="NZ_VIFM01000124.1"/>
</dbReference>
<evidence type="ECO:0000256" key="2">
    <source>
        <dbReference type="ARBA" id="ARBA00022723"/>
    </source>
</evidence>
<reference evidence="6 7" key="1">
    <citation type="submission" date="2019-06" db="EMBL/GenBank/DDBJ databases">
        <authorList>
            <person name="Livingstone P."/>
            <person name="Whitworth D."/>
        </authorList>
    </citation>
    <scope>NUCLEOTIDE SEQUENCE [LARGE SCALE GENOMIC DNA]</scope>
    <source>
        <strain evidence="6 7">AM401</strain>
    </source>
</reference>
<dbReference type="InterPro" id="IPR001279">
    <property type="entry name" value="Metallo-B-lactamas"/>
</dbReference>